<proteinExistence type="predicted"/>
<dbReference type="AlphaFoldDB" id="A0A7S2Y6K2"/>
<evidence type="ECO:0000256" key="5">
    <source>
        <dbReference type="ARBA" id="ARBA00022946"/>
    </source>
</evidence>
<keyword evidence="4" id="KW-0460">Magnesium</keyword>
<name>A0A7S2Y6K2_9STRA</name>
<dbReference type="PANTHER" id="PTHR13890">
    <property type="entry name" value="RNA SPLICING PROTEIN MRS2, MITOCHONDRIAL"/>
    <property type="match status" value="1"/>
</dbReference>
<evidence type="ECO:0000256" key="8">
    <source>
        <dbReference type="ARBA" id="ARBA00023136"/>
    </source>
</evidence>
<keyword evidence="8 9" id="KW-0472">Membrane</keyword>
<accession>A0A7S2Y6K2</accession>
<evidence type="ECO:0000256" key="3">
    <source>
        <dbReference type="ARBA" id="ARBA00022692"/>
    </source>
</evidence>
<keyword evidence="2" id="KW-0813">Transport</keyword>
<dbReference type="Pfam" id="PF22099">
    <property type="entry name" value="MRS2-like"/>
    <property type="match status" value="1"/>
</dbReference>
<evidence type="ECO:0000256" key="6">
    <source>
        <dbReference type="ARBA" id="ARBA00022989"/>
    </source>
</evidence>
<feature type="transmembrane region" description="Helical" evidence="9">
    <location>
        <begin position="181"/>
        <end position="204"/>
    </location>
</feature>
<feature type="transmembrane region" description="Helical" evidence="9">
    <location>
        <begin position="148"/>
        <end position="169"/>
    </location>
</feature>
<keyword evidence="3 9" id="KW-0812">Transmembrane</keyword>
<evidence type="ECO:0000313" key="10">
    <source>
        <dbReference type="EMBL" id="CAD9953356.1"/>
    </source>
</evidence>
<dbReference type="InterPro" id="IPR039204">
    <property type="entry name" value="MRS2-like"/>
</dbReference>
<evidence type="ECO:0008006" key="11">
    <source>
        <dbReference type="Google" id="ProtNLM"/>
    </source>
</evidence>
<evidence type="ECO:0000256" key="9">
    <source>
        <dbReference type="SAM" id="Phobius"/>
    </source>
</evidence>
<dbReference type="PANTHER" id="PTHR13890:SF0">
    <property type="entry name" value="MAGNESIUM TRANSPORTER MRS2 HOMOLOG, MITOCHONDRIAL"/>
    <property type="match status" value="1"/>
</dbReference>
<gene>
    <name evidence="10" type="ORF">APAL1065_LOCUS6363</name>
</gene>
<sequence>MEGVLRHTVNSYSRRVRLYEPIVDNSLEKVASDVYSNTGIHLLAPLKDSLQSFEISVQQSVDCLAKLLDDDDAMLDLLLTEQKAAADAGTQVDFQKHEQVELLLGVYARQLAVILQEIKYMLGRIQSKQEFVALAMAGYRNRLVRMNVHISIAGLSLAVGTTVAGFFGMNLISGLEDNAIAFYYVIASTTLCGGVVAMTSLNYISGSSMRKRAEQRLEEIETLGSALSDMCALEYTLKYTIQEKKRLRKEEFRDVLRNARRSSRITDAEVDLLFDVFDRVKNGEIASDDLPFLDFIRVGTSNDVKGLNEK</sequence>
<keyword evidence="7" id="KW-0406">Ion transport</keyword>
<dbReference type="GO" id="GO:0015095">
    <property type="term" value="F:magnesium ion transmembrane transporter activity"/>
    <property type="evidence" value="ECO:0007669"/>
    <property type="project" value="TreeGrafter"/>
</dbReference>
<evidence type="ECO:0000256" key="1">
    <source>
        <dbReference type="ARBA" id="ARBA00004141"/>
    </source>
</evidence>
<dbReference type="GO" id="GO:0016020">
    <property type="term" value="C:membrane"/>
    <property type="evidence" value="ECO:0007669"/>
    <property type="project" value="UniProtKB-SubCell"/>
</dbReference>
<keyword evidence="6 9" id="KW-1133">Transmembrane helix</keyword>
<evidence type="ECO:0000256" key="7">
    <source>
        <dbReference type="ARBA" id="ARBA00023065"/>
    </source>
</evidence>
<dbReference type="Gene3D" id="1.20.58.340">
    <property type="entry name" value="Magnesium transport protein CorA, transmembrane region"/>
    <property type="match status" value="1"/>
</dbReference>
<evidence type="ECO:0000256" key="2">
    <source>
        <dbReference type="ARBA" id="ARBA00022448"/>
    </source>
</evidence>
<dbReference type="EMBL" id="HBHT01009522">
    <property type="protein sequence ID" value="CAD9953356.1"/>
    <property type="molecule type" value="Transcribed_RNA"/>
</dbReference>
<comment type="subcellular location">
    <subcellularLocation>
        <location evidence="1">Membrane</location>
        <topology evidence="1">Multi-pass membrane protein</topology>
    </subcellularLocation>
</comment>
<protein>
    <recommendedName>
        <fullName evidence="11">Magnesium transporter</fullName>
    </recommendedName>
</protein>
<keyword evidence="5" id="KW-0809">Transit peptide</keyword>
<reference evidence="10" key="1">
    <citation type="submission" date="2021-01" db="EMBL/GenBank/DDBJ databases">
        <authorList>
            <person name="Corre E."/>
            <person name="Pelletier E."/>
            <person name="Niang G."/>
            <person name="Scheremetjew M."/>
            <person name="Finn R."/>
            <person name="Kale V."/>
            <person name="Holt S."/>
            <person name="Cochrane G."/>
            <person name="Meng A."/>
            <person name="Brown T."/>
            <person name="Cohen L."/>
        </authorList>
    </citation>
    <scope>NUCLEOTIDE SEQUENCE</scope>
    <source>
        <strain evidence="10">CCMP125</strain>
    </source>
</reference>
<evidence type="ECO:0000256" key="4">
    <source>
        <dbReference type="ARBA" id="ARBA00022842"/>
    </source>
</evidence>
<organism evidence="10">
    <name type="scientific">Entomoneis paludosa</name>
    <dbReference type="NCBI Taxonomy" id="265537"/>
    <lineage>
        <taxon>Eukaryota</taxon>
        <taxon>Sar</taxon>
        <taxon>Stramenopiles</taxon>
        <taxon>Ochrophyta</taxon>
        <taxon>Bacillariophyta</taxon>
        <taxon>Bacillariophyceae</taxon>
        <taxon>Bacillariophycidae</taxon>
        <taxon>Entomoneidaceae</taxon>
        <taxon>Entomoneis</taxon>
    </lineage>
</organism>